<name>A0ABD3UTS3_SINWO</name>
<proteinExistence type="predicted"/>
<sequence>EKGSSDDGWAMPLEAIQIPELDLTKFFDICLQEGSFLLLYCYILQKFPLCQNLTEEYGLMKLMMDWTEEAKP</sequence>
<reference evidence="1 2" key="1">
    <citation type="submission" date="2024-11" db="EMBL/GenBank/DDBJ databases">
        <title>Chromosome-level genome assembly of the freshwater bivalve Anodonta woodiana.</title>
        <authorList>
            <person name="Chen X."/>
        </authorList>
    </citation>
    <scope>NUCLEOTIDE SEQUENCE [LARGE SCALE GENOMIC DNA]</scope>
    <source>
        <strain evidence="1">MN2024</strain>
        <tissue evidence="1">Gills</tissue>
    </source>
</reference>
<dbReference type="EMBL" id="JBJQND010000015">
    <property type="protein sequence ID" value="KAL3851888.1"/>
    <property type="molecule type" value="Genomic_DNA"/>
</dbReference>
<organism evidence="1 2">
    <name type="scientific">Sinanodonta woodiana</name>
    <name type="common">Chinese pond mussel</name>
    <name type="synonym">Anodonta woodiana</name>
    <dbReference type="NCBI Taxonomy" id="1069815"/>
    <lineage>
        <taxon>Eukaryota</taxon>
        <taxon>Metazoa</taxon>
        <taxon>Spiralia</taxon>
        <taxon>Lophotrochozoa</taxon>
        <taxon>Mollusca</taxon>
        <taxon>Bivalvia</taxon>
        <taxon>Autobranchia</taxon>
        <taxon>Heteroconchia</taxon>
        <taxon>Palaeoheterodonta</taxon>
        <taxon>Unionida</taxon>
        <taxon>Unionoidea</taxon>
        <taxon>Unionidae</taxon>
        <taxon>Unioninae</taxon>
        <taxon>Sinanodonta</taxon>
    </lineage>
</organism>
<dbReference type="AlphaFoldDB" id="A0ABD3UTS3"/>
<keyword evidence="2" id="KW-1185">Reference proteome</keyword>
<feature type="non-terminal residue" evidence="1">
    <location>
        <position position="72"/>
    </location>
</feature>
<protein>
    <submittedName>
        <fullName evidence="1">Uncharacterized protein</fullName>
    </submittedName>
</protein>
<evidence type="ECO:0000313" key="1">
    <source>
        <dbReference type="EMBL" id="KAL3851888.1"/>
    </source>
</evidence>
<evidence type="ECO:0000313" key="2">
    <source>
        <dbReference type="Proteomes" id="UP001634394"/>
    </source>
</evidence>
<feature type="non-terminal residue" evidence="1">
    <location>
        <position position="1"/>
    </location>
</feature>
<comment type="caution">
    <text evidence="1">The sequence shown here is derived from an EMBL/GenBank/DDBJ whole genome shotgun (WGS) entry which is preliminary data.</text>
</comment>
<dbReference type="Proteomes" id="UP001634394">
    <property type="component" value="Unassembled WGS sequence"/>
</dbReference>
<gene>
    <name evidence="1" type="ORF">ACJMK2_015585</name>
</gene>
<accession>A0ABD3UTS3</accession>